<dbReference type="GeneID" id="8295991"/>
<evidence type="ECO:0000256" key="3">
    <source>
        <dbReference type="ARBA" id="ARBA00023015"/>
    </source>
</evidence>
<dbReference type="PANTHER" id="PTHR10015:SF427">
    <property type="entry name" value="HEAT SHOCK FACTOR PROTEIN"/>
    <property type="match status" value="1"/>
</dbReference>
<sequence>MNMTSDYRDPLIDLLNSDPNSPGNLPIHEDIQTIQRNVNNDHTSFNEPPLTPLLTQQQHQQPLYTTNGSTPSNHGFDFDHQLDINPVSPEQQQQQQPQVLSPPRKKRNTRSQTKAQEQQKLDIKQEEEEQAPSQSNPVEPEIVDPATSLFGDGSDSGASEYFQPTPISPNSQQQQLIAQDFQLMNNKFSGLHNPTTHFEQHLPPLQPLSESVIPHGISFQPLILPNDPRQSLTIGKVNDSVNKRIQEQQSASIQASSSSGGQGQRKKKEPTGPKTRPAFVMKIWSMVNDPANHDYIRWNDDGKTFQVFQREDFMKIILPKYFKHNNFASFVRQLNMYGWHKVQDINNGTLNQSCDKNGLDEIWQFENPNFIRDREDLLDKIVRNKSNSNQDDMNGNGGVSFNNLNNAANLSLILQELETIKMNQYAISEDLRRVRSDNKMLWQENYLNRERNQVQGRTLDKILKFLSVIYGNNANQLLNGQVNSVNIPNANLNGNANNSVTPYKSAPSPFIPRSKSQPPPEDYFQQQFHESGQATSSSSNQHHLDGNNNNNNSHNNNNSTLVNNIDFENRAVHRPRLMLTNKAHSRRSTISRAKSSPEGSIEEIIRSYSNGKTSDSNAHKIYQQMINNQDSNSISSPRFDNNFPQDLSLPGTPKNYDELEKHINSQGQSIEQVQDWIERLAHEQHDQEQQQQGGNNHDDDEFDVNEFLREAATPGSVVNSPVVITPGSNNNNNNNSNGTSATINGTSSNSNNTNSRKRSIQEVNGSNDI</sequence>
<evidence type="ECO:0000256" key="4">
    <source>
        <dbReference type="ARBA" id="ARBA00023125"/>
    </source>
</evidence>
<evidence type="ECO:0000256" key="7">
    <source>
        <dbReference type="ARBA" id="ARBA00068818"/>
    </source>
</evidence>
<dbReference type="FunFam" id="1.10.10.10:FF:000027">
    <property type="entry name" value="Heat shock transcription factor 1"/>
    <property type="match status" value="1"/>
</dbReference>
<dbReference type="InterPro" id="IPR036388">
    <property type="entry name" value="WH-like_DNA-bd_sf"/>
</dbReference>
<evidence type="ECO:0000313" key="13">
    <source>
        <dbReference type="Proteomes" id="UP000002037"/>
    </source>
</evidence>
<feature type="compositionally biased region" description="Low complexity" evidence="10">
    <location>
        <begin position="247"/>
        <end position="259"/>
    </location>
</feature>
<keyword evidence="6" id="KW-0539">Nucleus</keyword>
<dbReference type="AlphaFoldDB" id="C5MB27"/>
<feature type="compositionally biased region" description="Polar residues" evidence="10">
    <location>
        <begin position="524"/>
        <end position="541"/>
    </location>
</feature>
<dbReference type="HOGENOM" id="CLU_366803_0_0_1"/>
<organism evidence="12 13">
    <name type="scientific">Candida tropicalis (strain ATCC MYA-3404 / T1)</name>
    <name type="common">Yeast</name>
    <dbReference type="NCBI Taxonomy" id="294747"/>
    <lineage>
        <taxon>Eukaryota</taxon>
        <taxon>Fungi</taxon>
        <taxon>Dikarya</taxon>
        <taxon>Ascomycota</taxon>
        <taxon>Saccharomycotina</taxon>
        <taxon>Pichiomycetes</taxon>
        <taxon>Debaryomycetaceae</taxon>
        <taxon>Candida/Lodderomyces clade</taxon>
        <taxon>Candida</taxon>
    </lineage>
</organism>
<feature type="region of interest" description="Disordered" evidence="10">
    <location>
        <begin position="712"/>
        <end position="769"/>
    </location>
</feature>
<dbReference type="KEGG" id="ctp:CTRG_03269"/>
<feature type="compositionally biased region" description="Low complexity" evidence="10">
    <location>
        <begin position="86"/>
        <end position="102"/>
    </location>
</feature>
<evidence type="ECO:0000259" key="11">
    <source>
        <dbReference type="PROSITE" id="PS00434"/>
    </source>
</evidence>
<feature type="region of interest" description="Disordered" evidence="10">
    <location>
        <begin position="576"/>
        <end position="602"/>
    </location>
</feature>
<dbReference type="eggNOG" id="KOG0627">
    <property type="taxonomic scope" value="Eukaryota"/>
</dbReference>
<dbReference type="GO" id="GO:0005634">
    <property type="term" value="C:nucleus"/>
    <property type="evidence" value="ECO:0007669"/>
    <property type="project" value="UniProtKB-SubCell"/>
</dbReference>
<accession>C5MB27</accession>
<evidence type="ECO:0000256" key="9">
    <source>
        <dbReference type="RuleBase" id="RU004020"/>
    </source>
</evidence>
<feature type="region of interest" description="Disordered" evidence="10">
    <location>
        <begin position="245"/>
        <end position="275"/>
    </location>
</feature>
<comment type="similarity">
    <text evidence="2 9">Belongs to the HSF family.</text>
</comment>
<gene>
    <name evidence="12" type="ORF">CTRG_03269</name>
</gene>
<dbReference type="SMART" id="SM00415">
    <property type="entry name" value="HSF"/>
    <property type="match status" value="1"/>
</dbReference>
<evidence type="ECO:0000256" key="1">
    <source>
        <dbReference type="ARBA" id="ARBA00004123"/>
    </source>
</evidence>
<feature type="compositionally biased region" description="Basic and acidic residues" evidence="10">
    <location>
        <begin position="1"/>
        <end position="11"/>
    </location>
</feature>
<name>C5MB27_CANTT</name>
<protein>
    <recommendedName>
        <fullName evidence="7">Heat shock transcription factor</fullName>
    </recommendedName>
    <alternativeName>
        <fullName evidence="8">Heat shock factor protein</fullName>
    </alternativeName>
</protein>
<feature type="compositionally biased region" description="Polar residues" evidence="10">
    <location>
        <begin position="630"/>
        <end position="645"/>
    </location>
</feature>
<evidence type="ECO:0000256" key="5">
    <source>
        <dbReference type="ARBA" id="ARBA00023163"/>
    </source>
</evidence>
<keyword evidence="13" id="KW-1185">Reference proteome</keyword>
<dbReference type="Gene3D" id="1.10.10.10">
    <property type="entry name" value="Winged helix-like DNA-binding domain superfamily/Winged helix DNA-binding domain"/>
    <property type="match status" value="1"/>
</dbReference>
<reference evidence="12 13" key="1">
    <citation type="journal article" date="2009" name="Nature">
        <title>Evolution of pathogenicity and sexual reproduction in eight Candida genomes.</title>
        <authorList>
            <person name="Butler G."/>
            <person name="Rasmussen M.D."/>
            <person name="Lin M.F."/>
            <person name="Santos M.A."/>
            <person name="Sakthikumar S."/>
            <person name="Munro C.A."/>
            <person name="Rheinbay E."/>
            <person name="Grabherr M."/>
            <person name="Forche A."/>
            <person name="Reedy J.L."/>
            <person name="Agrafioti I."/>
            <person name="Arnaud M.B."/>
            <person name="Bates S."/>
            <person name="Brown A.J."/>
            <person name="Brunke S."/>
            <person name="Costanzo M.C."/>
            <person name="Fitzpatrick D.A."/>
            <person name="de Groot P.W."/>
            <person name="Harris D."/>
            <person name="Hoyer L.L."/>
            <person name="Hube B."/>
            <person name="Klis F.M."/>
            <person name="Kodira C."/>
            <person name="Lennard N."/>
            <person name="Logue M.E."/>
            <person name="Martin R."/>
            <person name="Neiman A.M."/>
            <person name="Nikolaou E."/>
            <person name="Quail M.A."/>
            <person name="Quinn J."/>
            <person name="Santos M.C."/>
            <person name="Schmitzberger F.F."/>
            <person name="Sherlock G."/>
            <person name="Shah P."/>
            <person name="Silverstein K.A."/>
            <person name="Skrzypek M.S."/>
            <person name="Soll D."/>
            <person name="Staggs R."/>
            <person name="Stansfield I."/>
            <person name="Stumpf M.P."/>
            <person name="Sudbery P.E."/>
            <person name="Srikantha T."/>
            <person name="Zeng Q."/>
            <person name="Berman J."/>
            <person name="Berriman M."/>
            <person name="Heitman J."/>
            <person name="Gow N.A."/>
            <person name="Lorenz M.C."/>
            <person name="Birren B.W."/>
            <person name="Kellis M."/>
            <person name="Cuomo C.A."/>
        </authorList>
    </citation>
    <scope>NUCLEOTIDE SEQUENCE [LARGE SCALE GENOMIC DNA]</scope>
    <source>
        <strain evidence="13">ATCC MYA-3404 / T1</strain>
    </source>
</reference>
<proteinExistence type="inferred from homology"/>
<dbReference type="GO" id="GO:0003700">
    <property type="term" value="F:DNA-binding transcription factor activity"/>
    <property type="evidence" value="ECO:0007669"/>
    <property type="project" value="InterPro"/>
</dbReference>
<evidence type="ECO:0000256" key="8">
    <source>
        <dbReference type="ARBA" id="ARBA00084017"/>
    </source>
</evidence>
<dbReference type="Proteomes" id="UP000002037">
    <property type="component" value="Unassembled WGS sequence"/>
</dbReference>
<dbReference type="STRING" id="294747.C5MB27"/>
<keyword evidence="4" id="KW-0238">DNA-binding</keyword>
<comment type="subcellular location">
    <subcellularLocation>
        <location evidence="1">Nucleus</location>
    </subcellularLocation>
</comment>
<dbReference type="Pfam" id="PF00447">
    <property type="entry name" value="HSF_DNA-bind"/>
    <property type="match status" value="1"/>
</dbReference>
<evidence type="ECO:0000313" key="12">
    <source>
        <dbReference type="EMBL" id="EER32844.1"/>
    </source>
</evidence>
<feature type="compositionally biased region" description="Low complexity" evidence="10">
    <location>
        <begin position="56"/>
        <end position="66"/>
    </location>
</feature>
<feature type="compositionally biased region" description="Low complexity" evidence="10">
    <location>
        <begin position="727"/>
        <end position="754"/>
    </location>
</feature>
<dbReference type="PANTHER" id="PTHR10015">
    <property type="entry name" value="HEAT SHOCK TRANSCRIPTION FACTOR"/>
    <property type="match status" value="1"/>
</dbReference>
<dbReference type="VEuPathDB" id="FungiDB:CTRG_03269"/>
<dbReference type="GO" id="GO:0043565">
    <property type="term" value="F:sequence-specific DNA binding"/>
    <property type="evidence" value="ECO:0007669"/>
    <property type="project" value="InterPro"/>
</dbReference>
<dbReference type="SUPFAM" id="SSF46785">
    <property type="entry name" value="Winged helix' DNA-binding domain"/>
    <property type="match status" value="1"/>
</dbReference>
<feature type="region of interest" description="Disordered" evidence="10">
    <location>
        <begin position="1"/>
        <end position="27"/>
    </location>
</feature>
<feature type="domain" description="HSF-type DNA-binding" evidence="11">
    <location>
        <begin position="318"/>
        <end position="342"/>
    </location>
</feature>
<dbReference type="PRINTS" id="PR00056">
    <property type="entry name" value="HSFDOMAIN"/>
</dbReference>
<feature type="region of interest" description="Disordered" evidence="10">
    <location>
        <begin position="498"/>
        <end position="561"/>
    </location>
</feature>
<feature type="region of interest" description="Disordered" evidence="10">
    <location>
        <begin position="56"/>
        <end position="173"/>
    </location>
</feature>
<evidence type="ECO:0000256" key="2">
    <source>
        <dbReference type="ARBA" id="ARBA00006403"/>
    </source>
</evidence>
<keyword evidence="5" id="KW-0804">Transcription</keyword>
<keyword evidence="3" id="KW-0805">Transcription regulation</keyword>
<evidence type="ECO:0000256" key="10">
    <source>
        <dbReference type="SAM" id="MobiDB-lite"/>
    </source>
</evidence>
<dbReference type="OrthoDB" id="60033at2759"/>
<dbReference type="EMBL" id="GG692398">
    <property type="protein sequence ID" value="EER32844.1"/>
    <property type="molecule type" value="Genomic_DNA"/>
</dbReference>
<dbReference type="RefSeq" id="XP_002548972.1">
    <property type="nucleotide sequence ID" value="XM_002548926.1"/>
</dbReference>
<dbReference type="PROSITE" id="PS00434">
    <property type="entry name" value="HSF_DOMAIN"/>
    <property type="match status" value="1"/>
</dbReference>
<feature type="region of interest" description="Disordered" evidence="10">
    <location>
        <begin position="630"/>
        <end position="657"/>
    </location>
</feature>
<dbReference type="InterPro" id="IPR000232">
    <property type="entry name" value="HSF_DNA-bd"/>
</dbReference>
<evidence type="ECO:0000256" key="6">
    <source>
        <dbReference type="ARBA" id="ARBA00023242"/>
    </source>
</evidence>
<dbReference type="InterPro" id="IPR036390">
    <property type="entry name" value="WH_DNA-bd_sf"/>
</dbReference>
<feature type="compositionally biased region" description="Low complexity" evidence="10">
    <location>
        <begin position="547"/>
        <end position="561"/>
    </location>
</feature>